<dbReference type="Gene3D" id="3.40.50.620">
    <property type="entry name" value="HUPs"/>
    <property type="match status" value="1"/>
</dbReference>
<feature type="binding site" evidence="9">
    <location>
        <position position="17"/>
    </location>
    <ligand>
        <name>ATP</name>
        <dbReference type="ChEBI" id="CHEBI:30616"/>
    </ligand>
</feature>
<keyword evidence="3 9" id="KW-0548">Nucleotidyltransferase</keyword>
<comment type="pathway">
    <text evidence="9">Cofactor biosynthesis; coenzyme A biosynthesis; CoA from (R)-pantothenate: step 4/5.</text>
</comment>
<feature type="binding site" evidence="9">
    <location>
        <position position="87"/>
    </location>
    <ligand>
        <name>substrate</name>
    </ligand>
</feature>
<feature type="site" description="Transition state stabilizer" evidence="9">
    <location>
        <position position="17"/>
    </location>
</feature>
<evidence type="ECO:0000313" key="12">
    <source>
        <dbReference type="Proteomes" id="UP000199208"/>
    </source>
</evidence>
<dbReference type="Proteomes" id="UP000199208">
    <property type="component" value="Unassembled WGS sequence"/>
</dbReference>
<reference evidence="11 12" key="1">
    <citation type="submission" date="2016-10" db="EMBL/GenBank/DDBJ databases">
        <authorList>
            <person name="de Groot N.N."/>
        </authorList>
    </citation>
    <scope>NUCLEOTIDE SEQUENCE [LARGE SCALE GENOMIC DNA]</scope>
    <source>
        <strain evidence="11 12">DSM 2784</strain>
    </source>
</reference>
<accession>A0A1G5RUD3</accession>
<dbReference type="STRING" id="1120920.SAMN03080599_00483"/>
<evidence type="ECO:0000256" key="5">
    <source>
        <dbReference type="ARBA" id="ARBA00022840"/>
    </source>
</evidence>
<evidence type="ECO:0000256" key="2">
    <source>
        <dbReference type="ARBA" id="ARBA00022679"/>
    </source>
</evidence>
<dbReference type="PANTHER" id="PTHR21342">
    <property type="entry name" value="PHOSPHOPANTETHEINE ADENYLYLTRANSFERASE"/>
    <property type="match status" value="1"/>
</dbReference>
<dbReference type="NCBIfam" id="TIGR00125">
    <property type="entry name" value="cyt_tran_rel"/>
    <property type="match status" value="1"/>
</dbReference>
<dbReference type="UniPathway" id="UPA00241">
    <property type="reaction ID" value="UER00355"/>
</dbReference>
<comment type="subunit">
    <text evidence="9">Homohexamer.</text>
</comment>
<keyword evidence="5 9" id="KW-0067">ATP-binding</keyword>
<organism evidence="11 12">
    <name type="scientific">Acidaminobacter hydrogenoformans DSM 2784</name>
    <dbReference type="NCBI Taxonomy" id="1120920"/>
    <lineage>
        <taxon>Bacteria</taxon>
        <taxon>Bacillati</taxon>
        <taxon>Bacillota</taxon>
        <taxon>Clostridia</taxon>
        <taxon>Peptostreptococcales</taxon>
        <taxon>Acidaminobacteraceae</taxon>
        <taxon>Acidaminobacter</taxon>
    </lineage>
</organism>
<feature type="binding site" evidence="9">
    <location>
        <position position="98"/>
    </location>
    <ligand>
        <name>ATP</name>
        <dbReference type="ChEBI" id="CHEBI:30616"/>
    </ligand>
</feature>
<keyword evidence="7 9" id="KW-0173">Coenzyme A biosynthesis</keyword>
<dbReference type="CDD" id="cd02163">
    <property type="entry name" value="PPAT"/>
    <property type="match status" value="1"/>
</dbReference>
<gene>
    <name evidence="9" type="primary">coaD</name>
    <name evidence="11" type="ORF">SAMN03080599_00483</name>
</gene>
<evidence type="ECO:0000259" key="10">
    <source>
        <dbReference type="Pfam" id="PF01467"/>
    </source>
</evidence>
<comment type="similarity">
    <text evidence="9">Belongs to the bacterial CoaD family.</text>
</comment>
<name>A0A1G5RUD3_9FIRM</name>
<dbReference type="OrthoDB" id="9806661at2"/>
<feature type="domain" description="Cytidyltransferase-like" evidence="10">
    <location>
        <begin position="5"/>
        <end position="133"/>
    </location>
</feature>
<comment type="cofactor">
    <cofactor evidence="9">
        <name>Mg(2+)</name>
        <dbReference type="ChEBI" id="CHEBI:18420"/>
    </cofactor>
</comment>
<evidence type="ECO:0000256" key="9">
    <source>
        <dbReference type="HAMAP-Rule" id="MF_00151"/>
    </source>
</evidence>
<evidence type="ECO:0000256" key="3">
    <source>
        <dbReference type="ARBA" id="ARBA00022695"/>
    </source>
</evidence>
<evidence type="ECO:0000256" key="4">
    <source>
        <dbReference type="ARBA" id="ARBA00022741"/>
    </source>
</evidence>
<dbReference type="HAMAP" id="MF_00151">
    <property type="entry name" value="PPAT_bact"/>
    <property type="match status" value="1"/>
</dbReference>
<dbReference type="NCBIfam" id="TIGR01510">
    <property type="entry name" value="coaD_prev_kdtB"/>
    <property type="match status" value="1"/>
</dbReference>
<comment type="catalytic activity">
    <reaction evidence="8 9">
        <text>(R)-4'-phosphopantetheine + ATP + H(+) = 3'-dephospho-CoA + diphosphate</text>
        <dbReference type="Rhea" id="RHEA:19801"/>
        <dbReference type="ChEBI" id="CHEBI:15378"/>
        <dbReference type="ChEBI" id="CHEBI:30616"/>
        <dbReference type="ChEBI" id="CHEBI:33019"/>
        <dbReference type="ChEBI" id="CHEBI:57328"/>
        <dbReference type="ChEBI" id="CHEBI:61723"/>
        <dbReference type="EC" id="2.7.7.3"/>
    </reaction>
</comment>
<feature type="binding site" evidence="9">
    <location>
        <position position="41"/>
    </location>
    <ligand>
        <name>substrate</name>
    </ligand>
</feature>
<comment type="subcellular location">
    <subcellularLocation>
        <location evidence="9">Cytoplasm</location>
    </subcellularLocation>
</comment>
<dbReference type="PRINTS" id="PR01020">
    <property type="entry name" value="LPSBIOSNTHSS"/>
</dbReference>
<evidence type="ECO:0000313" key="11">
    <source>
        <dbReference type="EMBL" id="SCZ76939.1"/>
    </source>
</evidence>
<comment type="function">
    <text evidence="9">Reversibly transfers an adenylyl group from ATP to 4'-phosphopantetheine, yielding dephospho-CoA (dPCoA) and pyrophosphate.</text>
</comment>
<dbReference type="RefSeq" id="WP_092589291.1">
    <property type="nucleotide sequence ID" value="NZ_FMWL01000002.1"/>
</dbReference>
<dbReference type="EMBL" id="FMWL01000002">
    <property type="protein sequence ID" value="SCZ76939.1"/>
    <property type="molecule type" value="Genomic_DNA"/>
</dbReference>
<dbReference type="InterPro" id="IPR004821">
    <property type="entry name" value="Cyt_trans-like"/>
</dbReference>
<protein>
    <recommendedName>
        <fullName evidence="9">Phosphopantetheine adenylyltransferase</fullName>
        <ecNumber evidence="9">2.7.7.3</ecNumber>
    </recommendedName>
    <alternativeName>
        <fullName evidence="9">Dephospho-CoA pyrophosphorylase</fullName>
    </alternativeName>
    <alternativeName>
        <fullName evidence="9">Pantetheine-phosphate adenylyltransferase</fullName>
        <shortName evidence="9">PPAT</shortName>
    </alternativeName>
</protein>
<keyword evidence="2 9" id="KW-0808">Transferase</keyword>
<feature type="binding site" evidence="9">
    <location>
        <begin position="9"/>
        <end position="10"/>
    </location>
    <ligand>
        <name>ATP</name>
        <dbReference type="ChEBI" id="CHEBI:30616"/>
    </ligand>
</feature>
<feature type="binding site" evidence="9">
    <location>
        <position position="73"/>
    </location>
    <ligand>
        <name>substrate</name>
    </ligand>
</feature>
<evidence type="ECO:0000256" key="7">
    <source>
        <dbReference type="ARBA" id="ARBA00022993"/>
    </source>
</evidence>
<keyword evidence="1 9" id="KW-0963">Cytoplasm</keyword>
<evidence type="ECO:0000256" key="1">
    <source>
        <dbReference type="ARBA" id="ARBA00022490"/>
    </source>
</evidence>
<keyword evidence="12" id="KW-1185">Reference proteome</keyword>
<dbReference type="Pfam" id="PF01467">
    <property type="entry name" value="CTP_transf_like"/>
    <property type="match status" value="1"/>
</dbReference>
<evidence type="ECO:0000256" key="6">
    <source>
        <dbReference type="ARBA" id="ARBA00022842"/>
    </source>
</evidence>
<keyword evidence="6 9" id="KW-0460">Magnesium</keyword>
<evidence type="ECO:0000256" key="8">
    <source>
        <dbReference type="ARBA" id="ARBA00029346"/>
    </source>
</evidence>
<proteinExistence type="inferred from homology"/>
<dbReference type="GO" id="GO:0005524">
    <property type="term" value="F:ATP binding"/>
    <property type="evidence" value="ECO:0007669"/>
    <property type="project" value="UniProtKB-KW"/>
</dbReference>
<dbReference type="PANTHER" id="PTHR21342:SF1">
    <property type="entry name" value="PHOSPHOPANTETHEINE ADENYLYLTRANSFERASE"/>
    <property type="match status" value="1"/>
</dbReference>
<dbReference type="InterPro" id="IPR001980">
    <property type="entry name" value="PPAT"/>
</dbReference>
<dbReference type="EC" id="2.7.7.3" evidence="9"/>
<dbReference type="SUPFAM" id="SSF52374">
    <property type="entry name" value="Nucleotidylyl transferase"/>
    <property type="match status" value="1"/>
</dbReference>
<dbReference type="AlphaFoldDB" id="A0A1G5RUD3"/>
<dbReference type="GO" id="GO:0005737">
    <property type="term" value="C:cytoplasm"/>
    <property type="evidence" value="ECO:0007669"/>
    <property type="project" value="UniProtKB-SubCell"/>
</dbReference>
<feature type="binding site" evidence="9">
    <location>
        <position position="9"/>
    </location>
    <ligand>
        <name>substrate</name>
    </ligand>
</feature>
<feature type="binding site" evidence="9">
    <location>
        <begin position="123"/>
        <end position="129"/>
    </location>
    <ligand>
        <name>ATP</name>
        <dbReference type="ChEBI" id="CHEBI:30616"/>
    </ligand>
</feature>
<dbReference type="GO" id="GO:0004595">
    <property type="term" value="F:pantetheine-phosphate adenylyltransferase activity"/>
    <property type="evidence" value="ECO:0007669"/>
    <property type="project" value="UniProtKB-UniRule"/>
</dbReference>
<sequence length="158" mass="17861">MTIAIYPGSFDPVTNGHLDVIERASKLFDEVVVGVLSNSTKSPMFTAEERARLIEEAVQPFPNVRVDHFQGLLVDYVKSHQIDVIIKGLRAISDFEAEFQMAAMNRHLGQGTETVFLMTDVHYSYLSSSLVKEVFRFNGDIKGLVPDHVLEYMVKKLR</sequence>
<dbReference type="GO" id="GO:0015937">
    <property type="term" value="P:coenzyme A biosynthetic process"/>
    <property type="evidence" value="ECO:0007669"/>
    <property type="project" value="UniProtKB-UniRule"/>
</dbReference>
<feature type="binding site" evidence="9">
    <location>
        <begin position="88"/>
        <end position="90"/>
    </location>
    <ligand>
        <name>ATP</name>
        <dbReference type="ChEBI" id="CHEBI:30616"/>
    </ligand>
</feature>
<keyword evidence="4 9" id="KW-0547">Nucleotide-binding</keyword>
<dbReference type="InterPro" id="IPR014729">
    <property type="entry name" value="Rossmann-like_a/b/a_fold"/>
</dbReference>